<organism evidence="1 2">
    <name type="scientific">Candidatus Nitrosocosmicus oleophilus</name>
    <dbReference type="NCBI Taxonomy" id="1353260"/>
    <lineage>
        <taxon>Archaea</taxon>
        <taxon>Nitrososphaerota</taxon>
        <taxon>Nitrososphaeria</taxon>
        <taxon>Nitrososphaerales</taxon>
        <taxon>Nitrososphaeraceae</taxon>
        <taxon>Candidatus Nitrosocosmicus</taxon>
    </lineage>
</organism>
<dbReference type="Proteomes" id="UP000058925">
    <property type="component" value="Chromosome"/>
</dbReference>
<evidence type="ECO:0000313" key="1">
    <source>
        <dbReference type="EMBL" id="ALI37362.1"/>
    </source>
</evidence>
<dbReference type="InterPro" id="IPR008969">
    <property type="entry name" value="CarboxyPept-like_regulatory"/>
</dbReference>
<dbReference type="SUPFAM" id="SSF49464">
    <property type="entry name" value="Carboxypeptidase regulatory domain-like"/>
    <property type="match status" value="1"/>
</dbReference>
<gene>
    <name evidence="1" type="ORF">NMY3_03177</name>
</gene>
<evidence type="ECO:0008006" key="3">
    <source>
        <dbReference type="Google" id="ProtNLM"/>
    </source>
</evidence>
<dbReference type="AlphaFoldDB" id="A0A654MD08"/>
<evidence type="ECO:0000313" key="2">
    <source>
        <dbReference type="Proteomes" id="UP000058925"/>
    </source>
</evidence>
<dbReference type="Gene3D" id="2.60.40.1120">
    <property type="entry name" value="Carboxypeptidase-like, regulatory domain"/>
    <property type="match status" value="1"/>
</dbReference>
<reference evidence="2" key="1">
    <citation type="submission" date="2015-10" db="EMBL/GenBank/DDBJ databases">
        <title>Niche specialization of a soil ammonia-oxidizing archaeon, Candidatus Nitrosocosmicus oleophilus.</title>
        <authorList>
            <person name="Jung M.-Y."/>
            <person name="Rhee S.-K."/>
        </authorList>
    </citation>
    <scope>NUCLEOTIDE SEQUENCE [LARGE SCALE GENOMIC DNA]</scope>
    <source>
        <strain evidence="2">MY3</strain>
    </source>
</reference>
<dbReference type="KEGG" id="taa:NMY3_03177"/>
<proteinExistence type="predicted"/>
<dbReference type="EMBL" id="CP012850">
    <property type="protein sequence ID" value="ALI37362.1"/>
    <property type="molecule type" value="Genomic_DNA"/>
</dbReference>
<sequence length="140" mass="14651">MNNNNYSNTFILVIMTGIFAFTVLAMTSTSFSQASAQMTDCQTSLSLNSNPSGGTVASGSTLPVYLLGELKCGDSGIGSVTVIISGIDENTENVITNEYGKYSLGVLLAPGEYSVEAFFAGDETHVSATAIRTITVNELV</sequence>
<name>A0A654MD08_9ARCH</name>
<protein>
    <recommendedName>
        <fullName evidence="3">Carboxypeptidase regulatory-like domain-containing protein</fullName>
    </recommendedName>
</protein>
<keyword evidence="2" id="KW-1185">Reference proteome</keyword>
<accession>A0A654MD08</accession>